<reference evidence="2 3" key="1">
    <citation type="submission" date="2016-10" db="EMBL/GenBank/DDBJ databases">
        <authorList>
            <person name="de Groot N.N."/>
        </authorList>
    </citation>
    <scope>NUCLEOTIDE SEQUENCE [LARGE SCALE GENOMIC DNA]</scope>
    <source>
        <strain evidence="2 3">DSM 29433</strain>
    </source>
</reference>
<feature type="chain" id="PRO_5011596062" description="Pilus formation protein N terminal region" evidence="1">
    <location>
        <begin position="26"/>
        <end position="85"/>
    </location>
</feature>
<dbReference type="EMBL" id="FOZM01000001">
    <property type="protein sequence ID" value="SFS13600.1"/>
    <property type="molecule type" value="Genomic_DNA"/>
</dbReference>
<keyword evidence="1" id="KW-0732">Signal</keyword>
<keyword evidence="3" id="KW-1185">Reference proteome</keyword>
<dbReference type="Proteomes" id="UP000198926">
    <property type="component" value="Unassembled WGS sequence"/>
</dbReference>
<gene>
    <name evidence="2" type="ORF">SAMN05444714_1576</name>
</gene>
<feature type="signal peptide" evidence="1">
    <location>
        <begin position="1"/>
        <end position="25"/>
    </location>
</feature>
<evidence type="ECO:0008006" key="4">
    <source>
        <dbReference type="Google" id="ProtNLM"/>
    </source>
</evidence>
<evidence type="ECO:0000313" key="2">
    <source>
        <dbReference type="EMBL" id="SFS13600.1"/>
    </source>
</evidence>
<protein>
    <recommendedName>
        <fullName evidence="4">Pilus formation protein N terminal region</fullName>
    </recommendedName>
</protein>
<sequence length="85" mass="8585">MRVPGYVTAFTAIMAASAMPTSVSAGEIALTLKAQELTLVGEFAGYVDNVYVLITSTGTIYVPADLAICAGEGCIDPANPGQASG</sequence>
<proteinExistence type="predicted"/>
<dbReference type="OrthoDB" id="7863179at2"/>
<dbReference type="RefSeq" id="WP_131802549.1">
    <property type="nucleotide sequence ID" value="NZ_FOZM01000001.1"/>
</dbReference>
<evidence type="ECO:0000313" key="3">
    <source>
        <dbReference type="Proteomes" id="UP000198926"/>
    </source>
</evidence>
<evidence type="ECO:0000256" key="1">
    <source>
        <dbReference type="SAM" id="SignalP"/>
    </source>
</evidence>
<organism evidence="2 3">
    <name type="scientific">Yoonia litorea</name>
    <dbReference type="NCBI Taxonomy" id="1123755"/>
    <lineage>
        <taxon>Bacteria</taxon>
        <taxon>Pseudomonadati</taxon>
        <taxon>Pseudomonadota</taxon>
        <taxon>Alphaproteobacteria</taxon>
        <taxon>Rhodobacterales</taxon>
        <taxon>Paracoccaceae</taxon>
        <taxon>Yoonia</taxon>
    </lineage>
</organism>
<name>A0A1I6MCX1_9RHOB</name>
<dbReference type="AlphaFoldDB" id="A0A1I6MCX1"/>
<accession>A0A1I6MCX1</accession>